<keyword evidence="10" id="KW-0067">ATP-binding</keyword>
<feature type="transmembrane region" description="Helical" evidence="18">
    <location>
        <begin position="322"/>
        <end position="341"/>
    </location>
</feature>
<dbReference type="GO" id="GO:0007193">
    <property type="term" value="P:adenylate cyclase-inhibiting G protein-coupled receptor signaling pathway"/>
    <property type="evidence" value="ECO:0007669"/>
    <property type="project" value="TreeGrafter"/>
</dbReference>
<dbReference type="GO" id="GO:0004016">
    <property type="term" value="F:adenylate cyclase activity"/>
    <property type="evidence" value="ECO:0007669"/>
    <property type="project" value="UniProtKB-EC"/>
</dbReference>
<evidence type="ECO:0000256" key="1">
    <source>
        <dbReference type="ARBA" id="ARBA00001593"/>
    </source>
</evidence>
<evidence type="ECO:0000256" key="17">
    <source>
        <dbReference type="RuleBase" id="RU000405"/>
    </source>
</evidence>
<organism evidence="20 21">
    <name type="scientific">Aromia moschata</name>
    <dbReference type="NCBI Taxonomy" id="1265417"/>
    <lineage>
        <taxon>Eukaryota</taxon>
        <taxon>Metazoa</taxon>
        <taxon>Ecdysozoa</taxon>
        <taxon>Arthropoda</taxon>
        <taxon>Hexapoda</taxon>
        <taxon>Insecta</taxon>
        <taxon>Pterygota</taxon>
        <taxon>Neoptera</taxon>
        <taxon>Endopterygota</taxon>
        <taxon>Coleoptera</taxon>
        <taxon>Polyphaga</taxon>
        <taxon>Cucujiformia</taxon>
        <taxon>Chrysomeloidea</taxon>
        <taxon>Cerambycidae</taxon>
        <taxon>Cerambycinae</taxon>
        <taxon>Callichromatini</taxon>
        <taxon>Aromia</taxon>
    </lineage>
</organism>
<evidence type="ECO:0000313" key="20">
    <source>
        <dbReference type="EMBL" id="KAJ8958177.1"/>
    </source>
</evidence>
<comment type="subcellular location">
    <subcellularLocation>
        <location evidence="4">Membrane</location>
        <topology evidence="4">Multi-pass membrane protein</topology>
    </subcellularLocation>
</comment>
<dbReference type="GO" id="GO:0006171">
    <property type="term" value="P:cAMP biosynthetic process"/>
    <property type="evidence" value="ECO:0007669"/>
    <property type="project" value="UniProtKB-KW"/>
</dbReference>
<dbReference type="SMART" id="SM00044">
    <property type="entry name" value="CYCc"/>
    <property type="match status" value="1"/>
</dbReference>
<feature type="domain" description="Guanylate cyclase" evidence="19">
    <location>
        <begin position="447"/>
        <end position="592"/>
    </location>
</feature>
<comment type="cofactor">
    <cofactor evidence="2">
        <name>Mn(2+)</name>
        <dbReference type="ChEBI" id="CHEBI:29035"/>
    </cofactor>
</comment>
<dbReference type="Gene3D" id="3.30.70.1230">
    <property type="entry name" value="Nucleotide cyclase"/>
    <property type="match status" value="1"/>
</dbReference>
<sequence length="644" mass="71975">RVHITKATLHQLGDKFEVEPGEGASREGYLADHKVETFLIIPPKKPESETQNGQVTASFSQVSERNNSVGEQGMGMATPGGPAVTCSTLEQNDQTLAMIESNLLPDRSTCLECRKWWSTEELHPALLWFRNRKQETEYRNQSDPEFRCYIACTSLIFLAMCVMQICTIPTTIILYGTMAPTVIVLLIFVYLCWLDGCCGPRLPSDTPVDEPGACSPPGQIVADSRCLRLAIFLVSVTLISACAVITLVDYQPFPEPVLIPTTTASAIDNGTNFTESGENGTMSASFLDTTLTDAVVQYVPTYLYSSALVLAAISVFLRMGFILKLILMVASVISHTVIYSYLEFFQDYHNVHDDDSRFPRIPFEIETALVLAILVIFFHILDRQIEFTSRTDYLWKAKLKVEQEEVETMRGINKILLENILPAHVAEHFLSKRVTQDLYHERYSCVAVMFASIPNYKEFYDESDVNKQGLECLRLLNEIICEFDKLLLKPKFSCIEKIKTIGSTYMLASGLRPGKEENSTEASRKAEHIIIALVDFAVSLMGSLDQINRDAFQRFKLRVGLNHGPAIAGVVGAQKPQYDIWGNTVNVASRMDSCGMLGRIQTTDATAEVLMNAGYQCECRGPTYVKGKGTLTTYFVKTPFDDRN</sequence>
<feature type="non-terminal residue" evidence="20">
    <location>
        <position position="1"/>
    </location>
</feature>
<dbReference type="EC" id="4.6.1.1" evidence="5"/>
<evidence type="ECO:0000256" key="6">
    <source>
        <dbReference type="ARBA" id="ARBA00022692"/>
    </source>
</evidence>
<feature type="transmembrane region" description="Helical" evidence="18">
    <location>
        <begin position="148"/>
        <end position="166"/>
    </location>
</feature>
<evidence type="ECO:0000256" key="3">
    <source>
        <dbReference type="ARBA" id="ARBA00001946"/>
    </source>
</evidence>
<dbReference type="PROSITE" id="PS00452">
    <property type="entry name" value="GUANYLATE_CYCLASE_1"/>
    <property type="match status" value="1"/>
</dbReference>
<protein>
    <recommendedName>
        <fullName evidence="5">adenylate cyclase</fullName>
        <ecNumber evidence="5">4.6.1.1</ecNumber>
    </recommendedName>
</protein>
<dbReference type="PANTHER" id="PTHR45627:SF12">
    <property type="entry name" value="ADENYLATE CYCLASE TYPE 2"/>
    <property type="match status" value="1"/>
</dbReference>
<keyword evidence="21" id="KW-1185">Reference proteome</keyword>
<keyword evidence="7" id="KW-0479">Metal-binding</keyword>
<dbReference type="PROSITE" id="PS50125">
    <property type="entry name" value="GUANYLATE_CYCLASE_2"/>
    <property type="match status" value="1"/>
</dbReference>
<evidence type="ECO:0000256" key="12">
    <source>
        <dbReference type="ARBA" id="ARBA00022989"/>
    </source>
</evidence>
<evidence type="ECO:0000256" key="5">
    <source>
        <dbReference type="ARBA" id="ARBA00012201"/>
    </source>
</evidence>
<keyword evidence="11" id="KW-0460">Magnesium</keyword>
<feature type="transmembrane region" description="Helical" evidence="18">
    <location>
        <begin position="361"/>
        <end position="381"/>
    </location>
</feature>
<proteinExistence type="inferred from homology"/>
<feature type="transmembrane region" description="Helical" evidence="18">
    <location>
        <begin position="295"/>
        <end position="317"/>
    </location>
</feature>
<dbReference type="GO" id="GO:0005524">
    <property type="term" value="F:ATP binding"/>
    <property type="evidence" value="ECO:0007669"/>
    <property type="project" value="UniProtKB-KW"/>
</dbReference>
<evidence type="ECO:0000256" key="13">
    <source>
        <dbReference type="ARBA" id="ARBA00022998"/>
    </source>
</evidence>
<dbReference type="EMBL" id="JAPWTK010000019">
    <property type="protein sequence ID" value="KAJ8958177.1"/>
    <property type="molecule type" value="Genomic_DNA"/>
</dbReference>
<evidence type="ECO:0000256" key="4">
    <source>
        <dbReference type="ARBA" id="ARBA00004141"/>
    </source>
</evidence>
<dbReference type="InterPro" id="IPR001054">
    <property type="entry name" value="A/G_cyclase"/>
</dbReference>
<dbReference type="GO" id="GO:0046872">
    <property type="term" value="F:metal ion binding"/>
    <property type="evidence" value="ECO:0007669"/>
    <property type="project" value="UniProtKB-KW"/>
</dbReference>
<dbReference type="GO" id="GO:0007189">
    <property type="term" value="P:adenylate cyclase-activating G protein-coupled receptor signaling pathway"/>
    <property type="evidence" value="ECO:0007669"/>
    <property type="project" value="TreeGrafter"/>
</dbReference>
<evidence type="ECO:0000256" key="2">
    <source>
        <dbReference type="ARBA" id="ARBA00001936"/>
    </source>
</evidence>
<dbReference type="Pfam" id="PF00211">
    <property type="entry name" value="Guanylate_cyc"/>
    <property type="match status" value="1"/>
</dbReference>
<feature type="transmembrane region" description="Helical" evidence="18">
    <location>
        <begin position="172"/>
        <end position="193"/>
    </location>
</feature>
<evidence type="ECO:0000256" key="9">
    <source>
        <dbReference type="ARBA" id="ARBA00022741"/>
    </source>
</evidence>
<dbReference type="CDD" id="cd07302">
    <property type="entry name" value="CHD"/>
    <property type="match status" value="1"/>
</dbReference>
<evidence type="ECO:0000256" key="11">
    <source>
        <dbReference type="ARBA" id="ARBA00022842"/>
    </source>
</evidence>
<keyword evidence="12 18" id="KW-1133">Transmembrane helix</keyword>
<dbReference type="InterPro" id="IPR029787">
    <property type="entry name" value="Nucleotide_cyclase"/>
</dbReference>
<comment type="cofactor">
    <cofactor evidence="3">
        <name>Mg(2+)</name>
        <dbReference type="ChEBI" id="CHEBI:18420"/>
    </cofactor>
</comment>
<evidence type="ECO:0000259" key="19">
    <source>
        <dbReference type="PROSITE" id="PS50125"/>
    </source>
</evidence>
<comment type="caution">
    <text evidence="20">The sequence shown here is derived from an EMBL/GenBank/DDBJ whole genome shotgun (WGS) entry which is preliminary data.</text>
</comment>
<evidence type="ECO:0000256" key="10">
    <source>
        <dbReference type="ARBA" id="ARBA00022840"/>
    </source>
</evidence>
<accession>A0AAV8Z4T2</accession>
<keyword evidence="6 18" id="KW-0812">Transmembrane</keyword>
<keyword evidence="15" id="KW-0325">Glycoprotein</keyword>
<dbReference type="GO" id="GO:0035556">
    <property type="term" value="P:intracellular signal transduction"/>
    <property type="evidence" value="ECO:0007669"/>
    <property type="project" value="InterPro"/>
</dbReference>
<evidence type="ECO:0000313" key="21">
    <source>
        <dbReference type="Proteomes" id="UP001162162"/>
    </source>
</evidence>
<name>A0AAV8Z4T2_9CUCU</name>
<dbReference type="SUPFAM" id="SSF55073">
    <property type="entry name" value="Nucleotide cyclase"/>
    <property type="match status" value="1"/>
</dbReference>
<evidence type="ECO:0000256" key="16">
    <source>
        <dbReference type="ARBA" id="ARBA00023239"/>
    </source>
</evidence>
<keyword evidence="8" id="KW-0677">Repeat</keyword>
<comment type="catalytic activity">
    <reaction evidence="1">
        <text>ATP = 3',5'-cyclic AMP + diphosphate</text>
        <dbReference type="Rhea" id="RHEA:15389"/>
        <dbReference type="ChEBI" id="CHEBI:30616"/>
        <dbReference type="ChEBI" id="CHEBI:33019"/>
        <dbReference type="ChEBI" id="CHEBI:58165"/>
        <dbReference type="EC" id="4.6.1.1"/>
    </reaction>
</comment>
<evidence type="ECO:0000256" key="7">
    <source>
        <dbReference type="ARBA" id="ARBA00022723"/>
    </source>
</evidence>
<keyword evidence="9" id="KW-0547">Nucleotide-binding</keyword>
<dbReference type="GO" id="GO:0005886">
    <property type="term" value="C:plasma membrane"/>
    <property type="evidence" value="ECO:0007669"/>
    <property type="project" value="TreeGrafter"/>
</dbReference>
<evidence type="ECO:0000256" key="8">
    <source>
        <dbReference type="ARBA" id="ARBA00022737"/>
    </source>
</evidence>
<keyword evidence="13" id="KW-0115">cAMP biosynthesis</keyword>
<dbReference type="FunFam" id="3.30.70.1230:FF:000003">
    <property type="entry name" value="Adenylate cyclase"/>
    <property type="match status" value="1"/>
</dbReference>
<reference evidence="20" key="1">
    <citation type="journal article" date="2023" name="Insect Mol. Biol.">
        <title>Genome sequencing provides insights into the evolution of gene families encoding plant cell wall-degrading enzymes in longhorned beetles.</title>
        <authorList>
            <person name="Shin N.R."/>
            <person name="Okamura Y."/>
            <person name="Kirsch R."/>
            <person name="Pauchet Y."/>
        </authorList>
    </citation>
    <scope>NUCLEOTIDE SEQUENCE</scope>
    <source>
        <strain evidence="20">AMC_N1</strain>
    </source>
</reference>
<dbReference type="AlphaFoldDB" id="A0AAV8Z4T2"/>
<comment type="similarity">
    <text evidence="17">Belongs to the adenylyl cyclase class-4/guanylyl cyclase family.</text>
</comment>
<evidence type="ECO:0000256" key="14">
    <source>
        <dbReference type="ARBA" id="ARBA00023136"/>
    </source>
</evidence>
<dbReference type="PANTHER" id="PTHR45627">
    <property type="entry name" value="ADENYLATE CYCLASE TYPE 1"/>
    <property type="match status" value="1"/>
</dbReference>
<keyword evidence="14 18" id="KW-0472">Membrane</keyword>
<evidence type="ECO:0000256" key="15">
    <source>
        <dbReference type="ARBA" id="ARBA00023180"/>
    </source>
</evidence>
<dbReference type="Proteomes" id="UP001162162">
    <property type="component" value="Unassembled WGS sequence"/>
</dbReference>
<evidence type="ECO:0000256" key="18">
    <source>
        <dbReference type="SAM" id="Phobius"/>
    </source>
</evidence>
<keyword evidence="16 17" id="KW-0456">Lyase</keyword>
<gene>
    <name evidence="20" type="ORF">NQ318_006117</name>
</gene>
<dbReference type="InterPro" id="IPR018297">
    <property type="entry name" value="A/G_cyclase_CS"/>
</dbReference>
<feature type="transmembrane region" description="Helical" evidence="18">
    <location>
        <begin position="229"/>
        <end position="248"/>
    </location>
</feature>